<protein>
    <recommendedName>
        <fullName evidence="3">Adenylyltransferase AadA C-terminal domain-containing protein</fullName>
    </recommendedName>
</protein>
<gene>
    <name evidence="1" type="ORF">KDW_38070</name>
</gene>
<comment type="caution">
    <text evidence="1">The sequence shown here is derived from an EMBL/GenBank/DDBJ whole genome shotgun (WGS) entry which is preliminary data.</text>
</comment>
<keyword evidence="2" id="KW-1185">Reference proteome</keyword>
<evidence type="ECO:0000313" key="1">
    <source>
        <dbReference type="EMBL" id="GER89645.1"/>
    </source>
</evidence>
<evidence type="ECO:0000313" key="2">
    <source>
        <dbReference type="Proteomes" id="UP000326912"/>
    </source>
</evidence>
<dbReference type="Proteomes" id="UP000326912">
    <property type="component" value="Unassembled WGS sequence"/>
</dbReference>
<proteinExistence type="predicted"/>
<dbReference type="AlphaFoldDB" id="A0A5J4KP58"/>
<sequence>MKLDTRFQQVPPDIQAYSFQVVETLQSICKNISWESILSVRRHWVAFYLLPIVLRKSLPTGLSWTSKAAAIEWASTRVPERDLLQHALDVRAGVTDTSLDQARAEHLLTHIDARIKAIRQREAQE</sequence>
<dbReference type="EMBL" id="BKZW01000002">
    <property type="protein sequence ID" value="GER89645.1"/>
    <property type="molecule type" value="Genomic_DNA"/>
</dbReference>
<organism evidence="1 2">
    <name type="scientific">Dictyobacter vulcani</name>
    <dbReference type="NCBI Taxonomy" id="2607529"/>
    <lineage>
        <taxon>Bacteria</taxon>
        <taxon>Bacillati</taxon>
        <taxon>Chloroflexota</taxon>
        <taxon>Ktedonobacteria</taxon>
        <taxon>Ktedonobacterales</taxon>
        <taxon>Dictyobacteraceae</taxon>
        <taxon>Dictyobacter</taxon>
    </lineage>
</organism>
<reference evidence="1 2" key="1">
    <citation type="submission" date="2019-10" db="EMBL/GenBank/DDBJ databases">
        <title>Dictyobacter vulcani sp. nov., within the class Ktedonobacteria, isolated from soil of volcanic Mt. Zao.</title>
        <authorList>
            <person name="Zheng Y."/>
            <person name="Wang C.M."/>
            <person name="Sakai Y."/>
            <person name="Abe K."/>
            <person name="Yokota A."/>
            <person name="Yabe S."/>
        </authorList>
    </citation>
    <scope>NUCLEOTIDE SEQUENCE [LARGE SCALE GENOMIC DNA]</scope>
    <source>
        <strain evidence="1 2">W12</strain>
    </source>
</reference>
<evidence type="ECO:0008006" key="3">
    <source>
        <dbReference type="Google" id="ProtNLM"/>
    </source>
</evidence>
<dbReference type="RefSeq" id="WP_151757509.1">
    <property type="nucleotide sequence ID" value="NZ_BKZW01000002.1"/>
</dbReference>
<accession>A0A5J4KP58</accession>
<name>A0A5J4KP58_9CHLR</name>